<protein>
    <recommendedName>
        <fullName evidence="5">Or membrane protein</fullName>
    </recommendedName>
</protein>
<dbReference type="RefSeq" id="WP_006821724.1">
    <property type="nucleotide sequence ID" value="NZ_CP004350.1"/>
</dbReference>
<keyword evidence="2" id="KW-0732">Signal</keyword>
<gene>
    <name evidence="3" type="ORF">CCASEI_06110</name>
</gene>
<dbReference type="Proteomes" id="UP000019226">
    <property type="component" value="Chromosome"/>
</dbReference>
<keyword evidence="4" id="KW-1185">Reference proteome</keyword>
<feature type="chain" id="PRO_5046570502" description="Or membrane protein" evidence="2">
    <location>
        <begin position="28"/>
        <end position="144"/>
    </location>
</feature>
<dbReference type="EMBL" id="CP004350">
    <property type="protein sequence ID" value="AHI19798.1"/>
    <property type="molecule type" value="Genomic_DNA"/>
</dbReference>
<evidence type="ECO:0000256" key="1">
    <source>
        <dbReference type="SAM" id="MobiDB-lite"/>
    </source>
</evidence>
<feature type="compositionally biased region" description="Acidic residues" evidence="1">
    <location>
        <begin position="87"/>
        <end position="97"/>
    </location>
</feature>
<feature type="region of interest" description="Disordered" evidence="1">
    <location>
        <begin position="27"/>
        <end position="100"/>
    </location>
</feature>
<sequence length="144" mass="15187">MRNFRTAAVAAATAVAVSFTGISAATAQDEQQHEDNESSFVEGSSVLSSEDAQSHLSSENTEESPNLSSKIGDLMNADKNTSGSDLLGEEQGNEGDNGDITNPGWARLWRDGNIVAAIGTVVGGIIAAYNYGVYNGFFPHFIQK</sequence>
<feature type="compositionally biased region" description="Polar residues" evidence="1">
    <location>
        <begin position="54"/>
        <end position="69"/>
    </location>
</feature>
<proteinExistence type="predicted"/>
<reference evidence="4" key="1">
    <citation type="submission" date="2013-02" db="EMBL/GenBank/DDBJ databases">
        <title>The complete genome sequence of Corynebacterium casei LMG S-19264 (=DSM 44701).</title>
        <authorList>
            <person name="Ruckert C."/>
            <person name="Albersmeier A."/>
            <person name="Kalinowski J."/>
        </authorList>
    </citation>
    <scope>NUCLEOTIDE SEQUENCE [LARGE SCALE GENOMIC DNA]</scope>
    <source>
        <strain evidence="4">LMG S-19264</strain>
    </source>
</reference>
<evidence type="ECO:0000313" key="3">
    <source>
        <dbReference type="EMBL" id="AHI19798.1"/>
    </source>
</evidence>
<evidence type="ECO:0008006" key="5">
    <source>
        <dbReference type="Google" id="ProtNLM"/>
    </source>
</evidence>
<evidence type="ECO:0000313" key="4">
    <source>
        <dbReference type="Proteomes" id="UP000019226"/>
    </source>
</evidence>
<dbReference type="GeneID" id="82877372"/>
<feature type="compositionally biased region" description="Low complexity" evidence="1">
    <location>
        <begin position="38"/>
        <end position="50"/>
    </location>
</feature>
<evidence type="ECO:0000256" key="2">
    <source>
        <dbReference type="SAM" id="SignalP"/>
    </source>
</evidence>
<accession>A0ABM5PPA0</accession>
<name>A0ABM5PPA0_9CORY</name>
<organism evidence="3 4">
    <name type="scientific">Corynebacterium casei LMG S-19264</name>
    <dbReference type="NCBI Taxonomy" id="1285583"/>
    <lineage>
        <taxon>Bacteria</taxon>
        <taxon>Bacillati</taxon>
        <taxon>Actinomycetota</taxon>
        <taxon>Actinomycetes</taxon>
        <taxon>Mycobacteriales</taxon>
        <taxon>Corynebacteriaceae</taxon>
        <taxon>Corynebacterium</taxon>
    </lineage>
</organism>
<feature type="signal peptide" evidence="2">
    <location>
        <begin position="1"/>
        <end position="27"/>
    </location>
</feature>